<dbReference type="Gene3D" id="2.70.20.10">
    <property type="entry name" value="Topoisomerase I, domain 3"/>
    <property type="match status" value="1"/>
</dbReference>
<dbReference type="GO" id="GO:0003677">
    <property type="term" value="F:DNA binding"/>
    <property type="evidence" value="ECO:0007669"/>
    <property type="project" value="UniProtKB-KW"/>
</dbReference>
<dbReference type="EC" id="5.6.2.1" evidence="3"/>
<dbReference type="AlphaFoldDB" id="A0A381V5I6"/>
<evidence type="ECO:0000259" key="7">
    <source>
        <dbReference type="PROSITE" id="PS50880"/>
    </source>
</evidence>
<dbReference type="SUPFAM" id="SSF56712">
    <property type="entry name" value="Prokaryotic type I DNA topoisomerase"/>
    <property type="match status" value="1"/>
</dbReference>
<evidence type="ECO:0000256" key="1">
    <source>
        <dbReference type="ARBA" id="ARBA00000213"/>
    </source>
</evidence>
<dbReference type="Gene3D" id="1.10.460.10">
    <property type="entry name" value="Topoisomerase I, domain 2"/>
    <property type="match status" value="1"/>
</dbReference>
<dbReference type="PANTHER" id="PTHR42785">
    <property type="entry name" value="DNA TOPOISOMERASE, TYPE IA, CORE"/>
    <property type="match status" value="1"/>
</dbReference>
<dbReference type="InterPro" id="IPR013825">
    <property type="entry name" value="Topo_IA_cen_sub2"/>
</dbReference>
<feature type="non-terminal residue" evidence="9">
    <location>
        <position position="557"/>
    </location>
</feature>
<dbReference type="InterPro" id="IPR013824">
    <property type="entry name" value="Topo_IA_cen_sub1"/>
</dbReference>
<sequence>MVKTKFLVIVESPSKCQKIENYLNESFKNYTFKCVASVGHIMNLPRKKLSIDVENGFKPDFSIIPDENNLKTVNSIKALSRKYKNIILATDQDREGERIAFDLATLLKLNIKDKNRMVFNEITKPAICNAFNNLKTINKRYVDSQTARRVLDRLIGYKISDMTMREVQKRASAGRVLSVTTRIIYDRRNEINEHIEEFEFITKGNFKTVAKHILSDCDLNKKYKDKKKIVSFLKKIQKSDFYVGSITSKEKQSKPPAPFITSTINQVSPYSVKKTTQVLQSLYQSGLITYIRTDSTAISKDFQKKILDFVGTKYGKKYVKGREYTKKIKGSQDAHECIRPTDIEKKSSEIKISDNRKLYDIIWKRTVASQMSDYIYNSKTIKINIKKYKDFFTKICNETIFDGWKKLYMVADDKKQILICKTIKENEKLKMESIISKQTYSKPIGRFTEGALIKKLENLGIGRPSTYGGSVSNMVYKNYVNKGSVEGKEVDSLSITVTPKTMNDKITKEVIGAEHNRLILTPLGDKITLYMLKNFPGIMDYNYTSNIENDLDIIADG</sequence>
<dbReference type="CDD" id="cd00186">
    <property type="entry name" value="TOP1Ac"/>
    <property type="match status" value="1"/>
</dbReference>
<dbReference type="InterPro" id="IPR000380">
    <property type="entry name" value="Topo_IA"/>
</dbReference>
<evidence type="ECO:0000259" key="8">
    <source>
        <dbReference type="PROSITE" id="PS52039"/>
    </source>
</evidence>
<evidence type="ECO:0000256" key="2">
    <source>
        <dbReference type="ARBA" id="ARBA00009446"/>
    </source>
</evidence>
<keyword evidence="6" id="KW-0413">Isomerase</keyword>
<dbReference type="GO" id="GO:0006265">
    <property type="term" value="P:DNA topological change"/>
    <property type="evidence" value="ECO:0007669"/>
    <property type="project" value="InterPro"/>
</dbReference>
<dbReference type="PANTHER" id="PTHR42785:SF1">
    <property type="entry name" value="DNA TOPOISOMERASE"/>
    <property type="match status" value="1"/>
</dbReference>
<dbReference type="InterPro" id="IPR006171">
    <property type="entry name" value="TOPRIM_dom"/>
</dbReference>
<organism evidence="9">
    <name type="scientific">marine metagenome</name>
    <dbReference type="NCBI Taxonomy" id="408172"/>
    <lineage>
        <taxon>unclassified sequences</taxon>
        <taxon>metagenomes</taxon>
        <taxon>ecological metagenomes</taxon>
    </lineage>
</organism>
<dbReference type="PROSITE" id="PS00396">
    <property type="entry name" value="TOPO_IA_1"/>
    <property type="match status" value="1"/>
</dbReference>
<feature type="domain" description="Topo IA-type catalytic" evidence="8">
    <location>
        <begin position="138"/>
        <end position="557"/>
    </location>
</feature>
<keyword evidence="5" id="KW-0238">DNA-binding</keyword>
<evidence type="ECO:0000256" key="6">
    <source>
        <dbReference type="ARBA" id="ARBA00023235"/>
    </source>
</evidence>
<dbReference type="PRINTS" id="PR00417">
    <property type="entry name" value="PRTPISMRASEI"/>
</dbReference>
<dbReference type="PROSITE" id="PS50880">
    <property type="entry name" value="TOPRIM"/>
    <property type="match status" value="1"/>
</dbReference>
<dbReference type="Pfam" id="PF01131">
    <property type="entry name" value="Topoisom_bac"/>
    <property type="match status" value="1"/>
</dbReference>
<feature type="domain" description="Toprim" evidence="7">
    <location>
        <begin position="5"/>
        <end position="124"/>
    </location>
</feature>
<dbReference type="InterPro" id="IPR003601">
    <property type="entry name" value="Topo_IA_2"/>
</dbReference>
<evidence type="ECO:0000313" key="9">
    <source>
        <dbReference type="EMBL" id="SVA35622.1"/>
    </source>
</evidence>
<dbReference type="InterPro" id="IPR013826">
    <property type="entry name" value="Topo_IA_cen_sub3"/>
</dbReference>
<dbReference type="PROSITE" id="PS52039">
    <property type="entry name" value="TOPO_IA_2"/>
    <property type="match status" value="1"/>
</dbReference>
<protein>
    <recommendedName>
        <fullName evidence="3">DNA topoisomerase</fullName>
        <ecNumber evidence="3">5.6.2.1</ecNumber>
    </recommendedName>
</protein>
<dbReference type="InterPro" id="IPR013497">
    <property type="entry name" value="Topo_IA_cen"/>
</dbReference>
<dbReference type="SMART" id="SM00436">
    <property type="entry name" value="TOP1Bc"/>
    <property type="match status" value="1"/>
</dbReference>
<proteinExistence type="inferred from homology"/>
<name>A0A381V5I6_9ZZZZ</name>
<dbReference type="EMBL" id="UINC01007908">
    <property type="protein sequence ID" value="SVA35622.1"/>
    <property type="molecule type" value="Genomic_DNA"/>
</dbReference>
<accession>A0A381V5I6</accession>
<evidence type="ECO:0000256" key="5">
    <source>
        <dbReference type="ARBA" id="ARBA00023125"/>
    </source>
</evidence>
<dbReference type="InterPro" id="IPR003602">
    <property type="entry name" value="Topo_IA_DNA-bd_dom"/>
</dbReference>
<gene>
    <name evidence="9" type="ORF">METZ01_LOCUS88476</name>
</gene>
<keyword evidence="4" id="KW-0799">Topoisomerase</keyword>
<dbReference type="InterPro" id="IPR023406">
    <property type="entry name" value="Topo_IA_AS"/>
</dbReference>
<dbReference type="Gene3D" id="1.10.290.10">
    <property type="entry name" value="Topoisomerase I, domain 4"/>
    <property type="match status" value="1"/>
</dbReference>
<dbReference type="Gene3D" id="3.40.50.140">
    <property type="match status" value="1"/>
</dbReference>
<evidence type="ECO:0000256" key="3">
    <source>
        <dbReference type="ARBA" id="ARBA00012891"/>
    </source>
</evidence>
<comment type="similarity">
    <text evidence="2">Belongs to the type IA topoisomerase family.</text>
</comment>
<dbReference type="SMART" id="SM00437">
    <property type="entry name" value="TOP1Ac"/>
    <property type="match status" value="1"/>
</dbReference>
<comment type="catalytic activity">
    <reaction evidence="1">
        <text>ATP-independent breakage of single-stranded DNA, followed by passage and rejoining.</text>
        <dbReference type="EC" id="5.6.2.1"/>
    </reaction>
</comment>
<dbReference type="Pfam" id="PF01751">
    <property type="entry name" value="Toprim"/>
    <property type="match status" value="1"/>
</dbReference>
<dbReference type="InterPro" id="IPR023405">
    <property type="entry name" value="Topo_IA_core_domain"/>
</dbReference>
<evidence type="ECO:0000256" key="4">
    <source>
        <dbReference type="ARBA" id="ARBA00023029"/>
    </source>
</evidence>
<reference evidence="9" key="1">
    <citation type="submission" date="2018-05" db="EMBL/GenBank/DDBJ databases">
        <authorList>
            <person name="Lanie J.A."/>
            <person name="Ng W.-L."/>
            <person name="Kazmierczak K.M."/>
            <person name="Andrzejewski T.M."/>
            <person name="Davidsen T.M."/>
            <person name="Wayne K.J."/>
            <person name="Tettelin H."/>
            <person name="Glass J.I."/>
            <person name="Rusch D."/>
            <person name="Podicherti R."/>
            <person name="Tsui H.-C.T."/>
            <person name="Winkler M.E."/>
        </authorList>
    </citation>
    <scope>NUCLEOTIDE SEQUENCE</scope>
</reference>
<dbReference type="GO" id="GO:0003917">
    <property type="term" value="F:DNA topoisomerase type I (single strand cut, ATP-independent) activity"/>
    <property type="evidence" value="ECO:0007669"/>
    <property type="project" value="UniProtKB-EC"/>
</dbReference>
<dbReference type="SMART" id="SM00493">
    <property type="entry name" value="TOPRIM"/>
    <property type="match status" value="1"/>
</dbReference>